<evidence type="ECO:0000313" key="1">
    <source>
        <dbReference type="EMBL" id="MXU84708.1"/>
    </source>
</evidence>
<reference evidence="1" key="1">
    <citation type="submission" date="2019-12" db="EMBL/GenBank/DDBJ databases">
        <title>An insight into the sialome of adult female Ixodes ricinus ticks feeding for 6 days.</title>
        <authorList>
            <person name="Perner J."/>
            <person name="Ribeiro J.M.C."/>
        </authorList>
    </citation>
    <scope>NUCLEOTIDE SEQUENCE</scope>
    <source>
        <strain evidence="1">Semi-engorged</strain>
        <tissue evidence="1">Salivary glands</tissue>
    </source>
</reference>
<sequence length="82" mass="9470">MPSRHTGDFNRQLLNELSRPCLTTARRFGYLICSGSLASELDVTTLSYTHQVRRLGWSSQLSGCEIYKNPLHNFYELPPWHT</sequence>
<proteinExistence type="predicted"/>
<accession>A0A6B0TZK8</accession>
<name>A0A6B0TZK8_IXORI</name>
<dbReference type="AlphaFoldDB" id="A0A6B0TZK8"/>
<protein>
    <submittedName>
        <fullName evidence="1">Uncharacterized protein</fullName>
    </submittedName>
</protein>
<organism evidence="1">
    <name type="scientific">Ixodes ricinus</name>
    <name type="common">Common tick</name>
    <name type="synonym">Acarus ricinus</name>
    <dbReference type="NCBI Taxonomy" id="34613"/>
    <lineage>
        <taxon>Eukaryota</taxon>
        <taxon>Metazoa</taxon>
        <taxon>Ecdysozoa</taxon>
        <taxon>Arthropoda</taxon>
        <taxon>Chelicerata</taxon>
        <taxon>Arachnida</taxon>
        <taxon>Acari</taxon>
        <taxon>Parasitiformes</taxon>
        <taxon>Ixodida</taxon>
        <taxon>Ixodoidea</taxon>
        <taxon>Ixodidae</taxon>
        <taxon>Ixodinae</taxon>
        <taxon>Ixodes</taxon>
    </lineage>
</organism>
<dbReference type="EMBL" id="GIFC01002625">
    <property type="protein sequence ID" value="MXU84708.1"/>
    <property type="molecule type" value="Transcribed_RNA"/>
</dbReference>